<dbReference type="GO" id="GO:0005634">
    <property type="term" value="C:nucleus"/>
    <property type="evidence" value="ECO:0007669"/>
    <property type="project" value="TreeGrafter"/>
</dbReference>
<feature type="compositionally biased region" description="Polar residues" evidence="3">
    <location>
        <begin position="481"/>
        <end position="491"/>
    </location>
</feature>
<feature type="region of interest" description="Disordered" evidence="3">
    <location>
        <begin position="308"/>
        <end position="423"/>
    </location>
</feature>
<dbReference type="PANTHER" id="PTHR13275">
    <property type="entry name" value="YL-1 PROTEIN TRANSCRIPTION FACTOR-LIKE 1"/>
    <property type="match status" value="1"/>
</dbReference>
<dbReference type="STRING" id="1071382.H2AXR5"/>
<feature type="region of interest" description="Disordered" evidence="3">
    <location>
        <begin position="1"/>
        <end position="30"/>
    </location>
</feature>
<feature type="compositionally biased region" description="Basic and acidic residues" evidence="3">
    <location>
        <begin position="383"/>
        <end position="394"/>
    </location>
</feature>
<dbReference type="SMART" id="SM00993">
    <property type="entry name" value="YL1_C"/>
    <property type="match status" value="1"/>
</dbReference>
<dbReference type="RefSeq" id="XP_003958300.1">
    <property type="nucleotide sequence ID" value="XM_003958251.1"/>
</dbReference>
<dbReference type="InParanoid" id="H2AXR5"/>
<sequence length="752" mass="86400">MEELPSDFSDSSDESVELLMTTRERRSNAGNKLKKLLEEELEHENNVKGQYQDNEDELDLLFQEDEDDQDFDFESTTVKKIKTVGEYDDLLFSESEDEPESNSASDEEAELRRQERLQKRKAQKKKSMPAIKRTVTANDSVQAAKKRKMISEEINAESLLKATRRTSKRTSVVENKLKVYERLSKAEEKRKLIKEKLEKQRQLKAEHFKSLTQEDRLNIAKETEKTNLLSLNKYREQEVYQKQRRLALQNQAKLNRFRPNELILEYLSTTWTVTPFMELEDSKYWTSELLRRDKIYNKRLYRRKYSRKNKMKKLEEQKNESMQNENVRSNPVDGPSGDKKLDFPEKRALTSNDVLRESSVEPNHKNGGELGNNSEPYKSEAAFNEHHPDSKQPLDRQPINEGNSLSHEASVDSNGSTEISMQDSNSISHGLTLHNRQAFEATSVDEYQTEGSREAFTVLPEKESDNGGESSAAGPTLEALDSQTKTAEDTYSSVPLKHEDIDEKGHVGSVIADGKQVKFDIEPQVNLIDDTISPAIENEVEETKDTNKSEDILVFEGPLQQVGKNFVTAFFYSSMINPDTKYDKKPTYNILGEKKPVVEQLKFEPMLRSRLEIEEGTESASQLQLPSLDILNSFPKFGEFDRKVKEDVKVEENKDNTFKIITPAPTGIYVASTNNTSTNVKKKCLINNDDCHYFDPKLGIPYSNLNSYKVIQRIHQCQEEGEENYKWFGFKNGGLFLNTTQKPAKGVPENFY</sequence>
<feature type="domain" description="Vps72/YL1 C-terminal" evidence="4">
    <location>
        <begin position="682"/>
        <end position="711"/>
    </location>
</feature>
<dbReference type="FunCoup" id="H2AXR5">
    <property type="interactions" value="123"/>
</dbReference>
<comment type="similarity">
    <text evidence="1">Belongs to the VPS72/YL1 family.</text>
</comment>
<keyword evidence="2" id="KW-0175">Coiled coil</keyword>
<keyword evidence="6" id="KW-1185">Reference proteome</keyword>
<accession>H2AXR5</accession>
<feature type="region of interest" description="Disordered" evidence="3">
    <location>
        <begin position="459"/>
        <end position="491"/>
    </location>
</feature>
<dbReference type="Pfam" id="PF08265">
    <property type="entry name" value="YL1_C"/>
    <property type="match status" value="1"/>
</dbReference>
<feature type="region of interest" description="Disordered" evidence="3">
    <location>
        <begin position="90"/>
        <end position="130"/>
    </location>
</feature>
<dbReference type="GeneID" id="13887145"/>
<evidence type="ECO:0000256" key="2">
    <source>
        <dbReference type="SAM" id="Coils"/>
    </source>
</evidence>
<name>H2AXR5_KAZAF</name>
<dbReference type="OrthoDB" id="49520at2759"/>
<dbReference type="Proteomes" id="UP000005220">
    <property type="component" value="Chromosome 7"/>
</dbReference>
<feature type="coiled-coil region" evidence="2">
    <location>
        <begin position="183"/>
        <end position="214"/>
    </location>
</feature>
<evidence type="ECO:0000313" key="5">
    <source>
        <dbReference type="EMBL" id="CCF59165.1"/>
    </source>
</evidence>
<organism evidence="5 6">
    <name type="scientific">Kazachstania africana (strain ATCC 22294 / BCRC 22015 / CBS 2517 / CECT 1963 / NBRC 1671 / NRRL Y-8276)</name>
    <name type="common">Yeast</name>
    <name type="synonym">Kluyveromyces africanus</name>
    <dbReference type="NCBI Taxonomy" id="1071382"/>
    <lineage>
        <taxon>Eukaryota</taxon>
        <taxon>Fungi</taxon>
        <taxon>Dikarya</taxon>
        <taxon>Ascomycota</taxon>
        <taxon>Saccharomycotina</taxon>
        <taxon>Saccharomycetes</taxon>
        <taxon>Saccharomycetales</taxon>
        <taxon>Saccharomycetaceae</taxon>
        <taxon>Kazachstania</taxon>
    </lineage>
</organism>
<reference evidence="5 6" key="1">
    <citation type="journal article" date="2011" name="Proc. Natl. Acad. Sci. U.S.A.">
        <title>Evolutionary erosion of yeast sex chromosomes by mating-type switching accidents.</title>
        <authorList>
            <person name="Gordon J.L."/>
            <person name="Armisen D."/>
            <person name="Proux-Wera E."/>
            <person name="Oheigeartaigh S.S."/>
            <person name="Byrne K.P."/>
            <person name="Wolfe K.H."/>
        </authorList>
    </citation>
    <scope>NUCLEOTIDE SEQUENCE [LARGE SCALE GENOMIC DNA]</scope>
    <source>
        <strain evidence="6">ATCC 22294 / BCRC 22015 / CBS 2517 / CECT 1963 / NBRC 1671 / NRRL Y-8276</strain>
    </source>
</reference>
<feature type="compositionally biased region" description="Acidic residues" evidence="3">
    <location>
        <begin position="90"/>
        <end position="109"/>
    </location>
</feature>
<feature type="compositionally biased region" description="Basic and acidic residues" evidence="3">
    <location>
        <begin position="336"/>
        <end position="367"/>
    </location>
</feature>
<dbReference type="InterPro" id="IPR013272">
    <property type="entry name" value="Vps72/YL1_C"/>
</dbReference>
<dbReference type="HOGENOM" id="CLU_018782_0_0_1"/>
<dbReference type="PANTHER" id="PTHR13275:SF4">
    <property type="entry name" value="VACUOLAR PROTEIN SORTING-ASSOCIATED PROTEIN 72 HOMOLOG"/>
    <property type="match status" value="1"/>
</dbReference>
<gene>
    <name evidence="5" type="primary">KAFR0G01310</name>
    <name evidence="5" type="ORF">KAFR_0G01310</name>
</gene>
<feature type="compositionally biased region" description="Acidic residues" evidence="3">
    <location>
        <begin position="1"/>
        <end position="16"/>
    </location>
</feature>
<dbReference type="Pfam" id="PF05764">
    <property type="entry name" value="YL1"/>
    <property type="match status" value="1"/>
</dbReference>
<dbReference type="InterPro" id="IPR046757">
    <property type="entry name" value="YL1_N"/>
</dbReference>
<evidence type="ECO:0000313" key="6">
    <source>
        <dbReference type="Proteomes" id="UP000005220"/>
    </source>
</evidence>
<dbReference type="EMBL" id="HE650827">
    <property type="protein sequence ID" value="CCF59165.1"/>
    <property type="molecule type" value="Genomic_DNA"/>
</dbReference>
<dbReference type="KEGG" id="kaf:KAFR_0G01310"/>
<dbReference type="AlphaFoldDB" id="H2AXR5"/>
<proteinExistence type="inferred from homology"/>
<dbReference type="eggNOG" id="KOG2897">
    <property type="taxonomic scope" value="Eukaryota"/>
</dbReference>
<feature type="compositionally biased region" description="Basic residues" evidence="3">
    <location>
        <begin position="118"/>
        <end position="127"/>
    </location>
</feature>
<feature type="compositionally biased region" description="Polar residues" evidence="3">
    <location>
        <begin position="400"/>
        <end position="423"/>
    </location>
</feature>
<evidence type="ECO:0000259" key="4">
    <source>
        <dbReference type="SMART" id="SM00993"/>
    </source>
</evidence>
<feature type="compositionally biased region" description="Polar residues" evidence="3">
    <location>
        <begin position="320"/>
        <end position="329"/>
    </location>
</feature>
<evidence type="ECO:0000256" key="3">
    <source>
        <dbReference type="SAM" id="MobiDB-lite"/>
    </source>
</evidence>
<protein>
    <recommendedName>
        <fullName evidence="4">Vps72/YL1 C-terminal domain-containing protein</fullName>
    </recommendedName>
</protein>
<evidence type="ECO:0000256" key="1">
    <source>
        <dbReference type="ARBA" id="ARBA00006832"/>
    </source>
</evidence>